<dbReference type="GO" id="GO:0016226">
    <property type="term" value="P:iron-sulfur cluster assembly"/>
    <property type="evidence" value="ECO:0007669"/>
    <property type="project" value="InterPro"/>
</dbReference>
<dbReference type="PANTHER" id="PTHR11178">
    <property type="entry name" value="IRON-SULFUR CLUSTER SCAFFOLD PROTEIN NFU-RELATED"/>
    <property type="match status" value="1"/>
</dbReference>
<dbReference type="EMBL" id="QGGO01000005">
    <property type="protein sequence ID" value="PWK27917.1"/>
    <property type="molecule type" value="Genomic_DNA"/>
</dbReference>
<protein>
    <submittedName>
        <fullName evidence="3">Fe-S cluster biogenesis protein NfuA</fullName>
    </submittedName>
</protein>
<dbReference type="InterPro" id="IPR001075">
    <property type="entry name" value="NIF_FeS_clus_asmbl_NifU_C"/>
</dbReference>
<dbReference type="RefSeq" id="WP_109742082.1">
    <property type="nucleotide sequence ID" value="NZ_QGGO01000005.1"/>
</dbReference>
<dbReference type="Gene3D" id="3.30.300.130">
    <property type="entry name" value="Fe-S cluster assembly (FSCA)"/>
    <property type="match status" value="1"/>
</dbReference>
<dbReference type="Proteomes" id="UP000245489">
    <property type="component" value="Unassembled WGS sequence"/>
</dbReference>
<gene>
    <name evidence="3" type="ORF">LV89_01324</name>
</gene>
<dbReference type="InterPro" id="IPR034904">
    <property type="entry name" value="FSCA_dom_sf"/>
</dbReference>
<proteinExistence type="inferred from homology"/>
<organism evidence="3 4">
    <name type="scientific">Arcicella aurantiaca</name>
    <dbReference type="NCBI Taxonomy" id="591202"/>
    <lineage>
        <taxon>Bacteria</taxon>
        <taxon>Pseudomonadati</taxon>
        <taxon>Bacteroidota</taxon>
        <taxon>Cytophagia</taxon>
        <taxon>Cytophagales</taxon>
        <taxon>Flectobacillaceae</taxon>
        <taxon>Arcicella</taxon>
    </lineage>
</organism>
<sequence length="84" mass="9305">MEAIFEHPLQDKVETALDKIRPYLKADGGNVRVLEITQENTLRLELTGACGSCSMSAMTFKGGIEDTIKREVPEILKVEAININ</sequence>
<name>A0A316EGQ3_9BACT</name>
<dbReference type="GO" id="GO:0051536">
    <property type="term" value="F:iron-sulfur cluster binding"/>
    <property type="evidence" value="ECO:0007669"/>
    <property type="project" value="InterPro"/>
</dbReference>
<comment type="caution">
    <text evidence="3">The sequence shown here is derived from an EMBL/GenBank/DDBJ whole genome shotgun (WGS) entry which is preliminary data.</text>
</comment>
<evidence type="ECO:0000313" key="4">
    <source>
        <dbReference type="Proteomes" id="UP000245489"/>
    </source>
</evidence>
<dbReference type="GO" id="GO:0005506">
    <property type="term" value="F:iron ion binding"/>
    <property type="evidence" value="ECO:0007669"/>
    <property type="project" value="InterPro"/>
</dbReference>
<dbReference type="Pfam" id="PF01106">
    <property type="entry name" value="NifU"/>
    <property type="match status" value="1"/>
</dbReference>
<comment type="similarity">
    <text evidence="1">Belongs to the NifU family.</text>
</comment>
<reference evidence="3 4" key="1">
    <citation type="submission" date="2018-05" db="EMBL/GenBank/DDBJ databases">
        <title>Genomic Encyclopedia of Archaeal and Bacterial Type Strains, Phase II (KMG-II): from individual species to whole genera.</title>
        <authorList>
            <person name="Goeker M."/>
        </authorList>
    </citation>
    <scope>NUCLEOTIDE SEQUENCE [LARGE SCALE GENOMIC DNA]</scope>
    <source>
        <strain evidence="3 4">DSM 22214</strain>
    </source>
</reference>
<accession>A0A316EGQ3</accession>
<evidence type="ECO:0000313" key="3">
    <source>
        <dbReference type="EMBL" id="PWK27917.1"/>
    </source>
</evidence>
<keyword evidence="4" id="KW-1185">Reference proteome</keyword>
<evidence type="ECO:0000259" key="2">
    <source>
        <dbReference type="Pfam" id="PF01106"/>
    </source>
</evidence>
<dbReference type="AlphaFoldDB" id="A0A316EGQ3"/>
<dbReference type="PANTHER" id="PTHR11178:SF25">
    <property type="entry name" value="NIFU-LIKE PROTEIN 3, CHLOROPLASTIC"/>
    <property type="match status" value="1"/>
</dbReference>
<dbReference type="OrthoDB" id="9796965at2"/>
<evidence type="ECO:0000256" key="1">
    <source>
        <dbReference type="ARBA" id="ARBA00006420"/>
    </source>
</evidence>
<feature type="domain" description="NIF system FeS cluster assembly NifU C-terminal" evidence="2">
    <location>
        <begin position="13"/>
        <end position="79"/>
    </location>
</feature>
<dbReference type="SUPFAM" id="SSF117916">
    <property type="entry name" value="Fe-S cluster assembly (FSCA) domain-like"/>
    <property type="match status" value="1"/>
</dbReference>